<dbReference type="SMART" id="SM00060">
    <property type="entry name" value="FN3"/>
    <property type="match status" value="6"/>
</dbReference>
<feature type="domain" description="Ig-like" evidence="18">
    <location>
        <begin position="529"/>
        <end position="616"/>
    </location>
</feature>
<dbReference type="GO" id="GO:0070593">
    <property type="term" value="P:dendrite self-avoidance"/>
    <property type="evidence" value="ECO:0007669"/>
    <property type="project" value="TreeGrafter"/>
</dbReference>
<dbReference type="SMART" id="SM00408">
    <property type="entry name" value="IGc2"/>
    <property type="match status" value="9"/>
</dbReference>
<dbReference type="SUPFAM" id="SSF48726">
    <property type="entry name" value="Immunoglobulin"/>
    <property type="match status" value="10"/>
</dbReference>
<feature type="domain" description="Ig-like" evidence="18">
    <location>
        <begin position="716"/>
        <end position="821"/>
    </location>
</feature>
<dbReference type="SMART" id="SM00406">
    <property type="entry name" value="IGv"/>
    <property type="match status" value="3"/>
</dbReference>
<reference evidence="20 21" key="1">
    <citation type="submission" date="2023-03" db="EMBL/GenBank/DDBJ databases">
        <title>High-quality genome of Scylla paramamosain provides insights in environmental adaptation.</title>
        <authorList>
            <person name="Zhang L."/>
        </authorList>
    </citation>
    <scope>NUCLEOTIDE SEQUENCE [LARGE SCALE GENOMIC DNA]</scope>
    <source>
        <strain evidence="20">LZ_2023a</strain>
        <tissue evidence="20">Muscle</tissue>
    </source>
</reference>
<feature type="domain" description="Fibronectin type-III" evidence="19">
    <location>
        <begin position="1227"/>
        <end position="1318"/>
    </location>
</feature>
<accession>A0AAW0UW66</accession>
<feature type="domain" description="Fibronectin type-III" evidence="19">
    <location>
        <begin position="922"/>
        <end position="1016"/>
    </location>
</feature>
<feature type="domain" description="Ig-like" evidence="18">
    <location>
        <begin position="432"/>
        <end position="525"/>
    </location>
</feature>
<dbReference type="InterPro" id="IPR013098">
    <property type="entry name" value="Ig_I-set"/>
</dbReference>
<dbReference type="PANTHER" id="PTHR10075:SF14">
    <property type="entry name" value="CELL ADHESION MOLECULE DSCAM2-RELATED"/>
    <property type="match status" value="1"/>
</dbReference>
<evidence type="ECO:0000259" key="19">
    <source>
        <dbReference type="PROSITE" id="PS50853"/>
    </source>
</evidence>
<feature type="domain" description="Fibronectin type-III" evidence="19">
    <location>
        <begin position="1513"/>
        <end position="1604"/>
    </location>
</feature>
<dbReference type="InterPro" id="IPR013106">
    <property type="entry name" value="Ig_V-set"/>
</dbReference>
<feature type="domain" description="Ig-like" evidence="18">
    <location>
        <begin position="826"/>
        <end position="917"/>
    </location>
</feature>
<protein>
    <recommendedName>
        <fullName evidence="22">Down syndrome cell adhesion molecule-like protein Dscam2</fullName>
    </recommendedName>
</protein>
<feature type="region of interest" description="Disordered" evidence="16">
    <location>
        <begin position="1003"/>
        <end position="1024"/>
    </location>
</feature>
<evidence type="ECO:0000256" key="2">
    <source>
        <dbReference type="ARBA" id="ARBA00004236"/>
    </source>
</evidence>
<feature type="region of interest" description="Disordered" evidence="16">
    <location>
        <begin position="1654"/>
        <end position="1673"/>
    </location>
</feature>
<evidence type="ECO:0000256" key="8">
    <source>
        <dbReference type="ARBA" id="ARBA00022902"/>
    </source>
</evidence>
<evidence type="ECO:0000256" key="17">
    <source>
        <dbReference type="SAM" id="Phobius"/>
    </source>
</evidence>
<evidence type="ECO:0000256" key="15">
    <source>
        <dbReference type="ARBA" id="ARBA00034103"/>
    </source>
</evidence>
<dbReference type="Pfam" id="PF13927">
    <property type="entry name" value="Ig_3"/>
    <property type="match status" value="3"/>
</dbReference>
<feature type="region of interest" description="Disordered" evidence="16">
    <location>
        <begin position="1595"/>
        <end position="1624"/>
    </location>
</feature>
<feature type="domain" description="Fibronectin type-III" evidence="19">
    <location>
        <begin position="1126"/>
        <end position="1223"/>
    </location>
</feature>
<evidence type="ECO:0000256" key="10">
    <source>
        <dbReference type="ARBA" id="ARBA00023018"/>
    </source>
</evidence>
<dbReference type="FunFam" id="2.60.40.10:FF:000005">
    <property type="entry name" value="Neuronal cell adhesion molecule"/>
    <property type="match status" value="1"/>
</dbReference>
<evidence type="ECO:0000259" key="18">
    <source>
        <dbReference type="PROSITE" id="PS50835"/>
    </source>
</evidence>
<dbReference type="SUPFAM" id="SSF49265">
    <property type="entry name" value="Fibronectin type III"/>
    <property type="match status" value="3"/>
</dbReference>
<evidence type="ECO:0000313" key="20">
    <source>
        <dbReference type="EMBL" id="KAK8403944.1"/>
    </source>
</evidence>
<feature type="domain" description="Ig-like" evidence="18">
    <location>
        <begin position="356"/>
        <end position="426"/>
    </location>
</feature>
<evidence type="ECO:0000256" key="1">
    <source>
        <dbReference type="ARBA" id="ARBA00004167"/>
    </source>
</evidence>
<feature type="compositionally biased region" description="Gly residues" evidence="16">
    <location>
        <begin position="1601"/>
        <end position="1612"/>
    </location>
</feature>
<feature type="compositionally biased region" description="Pro residues" evidence="16">
    <location>
        <begin position="1804"/>
        <end position="1814"/>
    </location>
</feature>
<dbReference type="InterPro" id="IPR056754">
    <property type="entry name" value="DSCAM/DSCAML_C"/>
</dbReference>
<evidence type="ECO:0000256" key="9">
    <source>
        <dbReference type="ARBA" id="ARBA00022989"/>
    </source>
</evidence>
<feature type="domain" description="Fibronectin type-III" evidence="19">
    <location>
        <begin position="1414"/>
        <end position="1509"/>
    </location>
</feature>
<feature type="domain" description="Ig-like" evidence="18">
    <location>
        <begin position="245"/>
        <end position="337"/>
    </location>
</feature>
<dbReference type="GO" id="GO:0030424">
    <property type="term" value="C:axon"/>
    <property type="evidence" value="ECO:0007669"/>
    <property type="project" value="TreeGrafter"/>
</dbReference>
<dbReference type="PROSITE" id="PS50835">
    <property type="entry name" value="IG_LIKE"/>
    <property type="match status" value="9"/>
</dbReference>
<feature type="domain" description="Fibronectin type-III" evidence="19">
    <location>
        <begin position="1021"/>
        <end position="1121"/>
    </location>
</feature>
<dbReference type="FunFam" id="2.60.40.10:FF:000333">
    <property type="entry name" value="Down syndrome cell adhesion molecule"/>
    <property type="match status" value="1"/>
</dbReference>
<keyword evidence="10" id="KW-0770">Synapse</keyword>
<keyword evidence="3" id="KW-1003">Cell membrane</keyword>
<dbReference type="Pfam" id="PF25059">
    <property type="entry name" value="FN3_DSCAM-DSCAML_C"/>
    <property type="match status" value="1"/>
</dbReference>
<evidence type="ECO:0000256" key="16">
    <source>
        <dbReference type="SAM" id="MobiDB-lite"/>
    </source>
</evidence>
<gene>
    <name evidence="20" type="ORF">O3P69_000181</name>
</gene>
<keyword evidence="6" id="KW-0677">Repeat</keyword>
<dbReference type="FunFam" id="2.60.40.10:FF:000028">
    <property type="entry name" value="Neuronal cell adhesion molecule"/>
    <property type="match status" value="2"/>
</dbReference>
<evidence type="ECO:0008006" key="22">
    <source>
        <dbReference type="Google" id="ProtNLM"/>
    </source>
</evidence>
<keyword evidence="5" id="KW-0732">Signal</keyword>
<keyword evidence="21" id="KW-1185">Reference proteome</keyword>
<dbReference type="PANTHER" id="PTHR10075">
    <property type="entry name" value="BASIGIN RELATED"/>
    <property type="match status" value="1"/>
</dbReference>
<dbReference type="InterPro" id="IPR003598">
    <property type="entry name" value="Ig_sub2"/>
</dbReference>
<evidence type="ECO:0000256" key="5">
    <source>
        <dbReference type="ARBA" id="ARBA00022729"/>
    </source>
</evidence>
<dbReference type="InterPro" id="IPR007110">
    <property type="entry name" value="Ig-like_dom"/>
</dbReference>
<dbReference type="GO" id="GO:0007411">
    <property type="term" value="P:axon guidance"/>
    <property type="evidence" value="ECO:0007669"/>
    <property type="project" value="TreeGrafter"/>
</dbReference>
<keyword evidence="4 17" id="KW-0812">Transmembrane</keyword>
<dbReference type="Pfam" id="PF00041">
    <property type="entry name" value="fn3"/>
    <property type="match status" value="5"/>
</dbReference>
<dbReference type="InterPro" id="IPR036116">
    <property type="entry name" value="FN3_sf"/>
</dbReference>
<dbReference type="InterPro" id="IPR003599">
    <property type="entry name" value="Ig_sub"/>
</dbReference>
<feature type="domain" description="Ig-like" evidence="18">
    <location>
        <begin position="1320"/>
        <end position="1408"/>
    </location>
</feature>
<dbReference type="GO" id="GO:0098632">
    <property type="term" value="F:cell-cell adhesion mediator activity"/>
    <property type="evidence" value="ECO:0007669"/>
    <property type="project" value="TreeGrafter"/>
</dbReference>
<evidence type="ECO:0000256" key="6">
    <source>
        <dbReference type="ARBA" id="ARBA00022737"/>
    </source>
</evidence>
<feature type="region of interest" description="Disordered" evidence="16">
    <location>
        <begin position="1749"/>
        <end position="1776"/>
    </location>
</feature>
<dbReference type="GO" id="GO:0005886">
    <property type="term" value="C:plasma membrane"/>
    <property type="evidence" value="ECO:0007669"/>
    <property type="project" value="UniProtKB-SubCell"/>
</dbReference>
<dbReference type="FunFam" id="2.60.40.10:FF:000032">
    <property type="entry name" value="palladin isoform X1"/>
    <property type="match status" value="1"/>
</dbReference>
<dbReference type="CDD" id="cd00063">
    <property type="entry name" value="FN3"/>
    <property type="match status" value="5"/>
</dbReference>
<dbReference type="InterPro" id="IPR003961">
    <property type="entry name" value="FN3_dom"/>
</dbReference>
<evidence type="ECO:0000256" key="4">
    <source>
        <dbReference type="ARBA" id="ARBA00022692"/>
    </source>
</evidence>
<name>A0AAW0UW66_SCYPA</name>
<evidence type="ECO:0000256" key="14">
    <source>
        <dbReference type="ARBA" id="ARBA00023319"/>
    </source>
</evidence>
<evidence type="ECO:0000256" key="7">
    <source>
        <dbReference type="ARBA" id="ARBA00022889"/>
    </source>
</evidence>
<feature type="region of interest" description="Disordered" evidence="16">
    <location>
        <begin position="1497"/>
        <end position="1519"/>
    </location>
</feature>
<dbReference type="Pfam" id="PF07679">
    <property type="entry name" value="I-set"/>
    <property type="match status" value="5"/>
</dbReference>
<comment type="caution">
    <text evidence="20">The sequence shown here is derived from an EMBL/GenBank/DDBJ whole genome shotgun (WGS) entry which is preliminary data.</text>
</comment>
<dbReference type="FunFam" id="2.60.40.10:FF:000017">
    <property type="entry name" value="Down syndrome cell adhesion molecule b"/>
    <property type="match status" value="1"/>
</dbReference>
<dbReference type="PROSITE" id="PS50853">
    <property type="entry name" value="FN3"/>
    <property type="match status" value="6"/>
</dbReference>
<keyword evidence="8" id="KW-0524">Neurogenesis</keyword>
<evidence type="ECO:0000313" key="21">
    <source>
        <dbReference type="Proteomes" id="UP001487740"/>
    </source>
</evidence>
<keyword evidence="12" id="KW-1015">Disulfide bond</keyword>
<evidence type="ECO:0000256" key="3">
    <source>
        <dbReference type="ARBA" id="ARBA00022475"/>
    </source>
</evidence>
<keyword evidence="14" id="KW-0393">Immunoglobulin domain</keyword>
<organism evidence="20 21">
    <name type="scientific">Scylla paramamosain</name>
    <name type="common">Mud crab</name>
    <dbReference type="NCBI Taxonomy" id="85552"/>
    <lineage>
        <taxon>Eukaryota</taxon>
        <taxon>Metazoa</taxon>
        <taxon>Ecdysozoa</taxon>
        <taxon>Arthropoda</taxon>
        <taxon>Crustacea</taxon>
        <taxon>Multicrustacea</taxon>
        <taxon>Malacostraca</taxon>
        <taxon>Eumalacostraca</taxon>
        <taxon>Eucarida</taxon>
        <taxon>Decapoda</taxon>
        <taxon>Pleocyemata</taxon>
        <taxon>Brachyura</taxon>
        <taxon>Eubrachyura</taxon>
        <taxon>Portunoidea</taxon>
        <taxon>Portunidae</taxon>
        <taxon>Portuninae</taxon>
        <taxon>Scylla</taxon>
    </lineage>
</organism>
<evidence type="ECO:0000256" key="11">
    <source>
        <dbReference type="ARBA" id="ARBA00023136"/>
    </source>
</evidence>
<dbReference type="InterPro" id="IPR013783">
    <property type="entry name" value="Ig-like_fold"/>
</dbReference>
<feature type="domain" description="Ig-like" evidence="18">
    <location>
        <begin position="621"/>
        <end position="705"/>
    </location>
</feature>
<dbReference type="SMART" id="SM00409">
    <property type="entry name" value="IG"/>
    <property type="match status" value="10"/>
</dbReference>
<feature type="transmembrane region" description="Helical" evidence="17">
    <location>
        <begin position="1627"/>
        <end position="1649"/>
    </location>
</feature>
<keyword evidence="11 17" id="KW-0472">Membrane</keyword>
<comment type="subcellular location">
    <subcellularLocation>
        <location evidence="2">Cell membrane</location>
    </subcellularLocation>
    <subcellularLocation>
        <location evidence="1">Membrane</location>
        <topology evidence="1">Single-pass membrane protein</topology>
    </subcellularLocation>
    <subcellularLocation>
        <location evidence="15">Synapse</location>
    </subcellularLocation>
</comment>
<dbReference type="CDD" id="cd20956">
    <property type="entry name" value="IgI_4_Dscam"/>
    <property type="match status" value="1"/>
</dbReference>
<feature type="region of interest" description="Disordered" evidence="16">
    <location>
        <begin position="1797"/>
        <end position="1856"/>
    </location>
</feature>
<feature type="domain" description="Ig-like" evidence="18">
    <location>
        <begin position="27"/>
        <end position="132"/>
    </location>
</feature>
<sequence length="1856" mass="196722">MKLDVLRTFALCWIIGQQGCCGLREGPRLLEEPPPSISFPNTRGVSLTCSAAATPPPTVSWVTADGMRADDVASLRTITNSPTHAHTHALAYNSTLTLLPFQPDQYRHDLHAATYRCLVTNSVGTVTSRPVSVNAVVMQRFEVGVSDATGVVGGAAVFSCDVPPTVARHVSLTSWSVDGRSLSVSTRPDGRYWVLPSGELLILSLTATDAYSRVSCRASHAFDNSPRASNTARVIVTGEPLVSRPQLILRRDLVRPWVRDDLLLPCVARGHPSPSVTWYKEDETRGRVDVKAGGGGGRLRVVEGQLVITGARMDDSGFYLCFANNSAGTDSYRVNVQVRERLGVVVEPGLQRVDLGRPASLNCRVSGSPVTSLTWYKDGRPLPPLPRLSTFDRSLQIGQVSREDGGMYQCLAKNDEDAAQGASQVDLGDSAPILEYRFISQTLQPGPSVSLKCIASGAPTPQVTWTLDGFPLPQNDRLVVGQYVGMGGSVVSHVNLTGVRAVDGGAYTCTAANRAGSTAHTARLNVYGPAYVRPMSVVTAVAGEQLIMSCPAAGYPLAKITWKRDGRILPMTARQSVHENGTLTIRDVQKAADGGSYTCTASDKQGRSHSSTATVQVLVPPKVQPFSLRKDLALGERVSVQCTVNSGDKPLLVTWTKDGVAAERIPGTEVRQLDQFSNILTITRLTPLHTGNYTCTATNDAATVTHTVPLRVNVPPSWVEAPRDSSVTLGGSLAIPCHAQGFPTPRITWRKTRDQPGQYSPILGGGMGLGLGVGAGVGVGMGVAENGSLVVVGARAEDEGKYLCEAANGVGGGLSALIDLSVNAPPRFDPGLQRTVSVRRGSQATLTCHAHGDPPITLLWQATHTNAHDRSVVREVAGGVRGELVIPSVKMEDAGQFTCTASNTYGTDAFVVTLVVQDVPGSPHGLRVSERGSRYLTVSWLPPVTSHTPVQTYTVQYRPVRGSWGEGEEVEVGGEVTTARLAPLVPDTQYLVRVLASNYLGSSPHSEPLQVRTEGEAPSAAPTGVRADALSATSLRVAWDAPPPHTHHGDLLGYNVGVRRHDMGGEGGYNFSLVGVGSSVGGREVVNGLRAWVQYAVVVRAYNSHGAGPLSQPVVVRTLEDVPSAPPVGVECSGGAGGSSLVVRWAPPSPAHHNGLLQGYRLTLTRLDDSTEKVDEISRMTSGREESVGGLRAWTNYSVTVAAVTRAGVGLASPDLTCTTREDVAGVPGGLRVLQSSGDSAVLTWLPPHPPTGLLLGYTLHHRPPHGRTPTQHSLHAQANVHILTHLTHGTHEFWLTARTRVGEGPPTSTVKLTMMEQVPAGVATLGDRVVVTRGDDVRLVCLTVGEPRPPLTWTKDGRRIEPSTRFSQDADGSLVIRGVERIDRGNFTCSINSVRKHPYVHTSSTYTLHVQVPPSAPSAHISDATSSSLTVTWAAGDTGGAAVRSWAVWWRAATGGGSWHTRELGRAHSRYVIGDLQCGAEYQVYITARTHVGVSPPSRPLTAHTSGSPPVAPPSRQVASGNSSGLWVWLGRWADGGCPITHFTLELKRSRDPTWTTLASSLAPQEVYEVGSVSSGATFGLRLTAHNAAGATTTTVTANTGGGGGPGGTGGLEEAPPNPFHADPRLLASAAASALALALTVAAAVLCLRRRSTAGQGGSRGSQDDQEAEENKTNLLQQRDAYYATVKKPQPVPATLERIPEYSEDIYPYATFQLGEGRGGGGGGGGGGAPEDTATAKFQTFVYQDARYGVTEARPPTSSDTDTEHATSSRTESSIHLDSATLETHHALHLPLDPHLATLEAPPSRPEPSPRLLPRPRGVQGVDQQEHASQPDLPRSRVEHLHRAVSCGGAQVVPT</sequence>
<proteinExistence type="predicted"/>
<keyword evidence="13" id="KW-0325">Glycoprotein</keyword>
<evidence type="ECO:0000256" key="12">
    <source>
        <dbReference type="ARBA" id="ARBA00023157"/>
    </source>
</evidence>
<dbReference type="CDD" id="cd00096">
    <property type="entry name" value="Ig"/>
    <property type="match status" value="2"/>
</dbReference>
<dbReference type="InterPro" id="IPR036179">
    <property type="entry name" value="Ig-like_dom_sf"/>
</dbReference>
<keyword evidence="9 17" id="KW-1133">Transmembrane helix</keyword>
<dbReference type="GO" id="GO:0007156">
    <property type="term" value="P:homophilic cell adhesion via plasma membrane adhesion molecules"/>
    <property type="evidence" value="ECO:0007669"/>
    <property type="project" value="TreeGrafter"/>
</dbReference>
<dbReference type="EMBL" id="JARAKH010000005">
    <property type="protein sequence ID" value="KAK8403944.1"/>
    <property type="molecule type" value="Genomic_DNA"/>
</dbReference>
<keyword evidence="7" id="KW-0130">Cell adhesion</keyword>
<dbReference type="GO" id="GO:0045202">
    <property type="term" value="C:synapse"/>
    <property type="evidence" value="ECO:0007669"/>
    <property type="project" value="UniProtKB-SubCell"/>
</dbReference>
<dbReference type="Gene3D" id="2.60.40.10">
    <property type="entry name" value="Immunoglobulins"/>
    <property type="match status" value="16"/>
</dbReference>
<evidence type="ECO:0000256" key="13">
    <source>
        <dbReference type="ARBA" id="ARBA00023180"/>
    </source>
</evidence>
<dbReference type="Proteomes" id="UP001487740">
    <property type="component" value="Unassembled WGS sequence"/>
</dbReference>